<evidence type="ECO:0000313" key="3">
    <source>
        <dbReference type="Proteomes" id="UP000007882"/>
    </source>
</evidence>
<reference evidence="2 3" key="1">
    <citation type="submission" date="2012-02" db="EMBL/GenBank/DDBJ databases">
        <title>Complete genome sequence of Actinoplanes missouriensis 431 (= NBRC 102363).</title>
        <authorList>
            <person name="Ohnishi Y."/>
            <person name="Ishikawa J."/>
            <person name="Sekine M."/>
            <person name="Hosoyama A."/>
            <person name="Harada T."/>
            <person name="Narita H."/>
            <person name="Hata T."/>
            <person name="Konno Y."/>
            <person name="Tutikane K."/>
            <person name="Fujita N."/>
            <person name="Horinouchi S."/>
            <person name="Hayakawa M."/>
        </authorList>
    </citation>
    <scope>NUCLEOTIDE SEQUENCE [LARGE SCALE GENOMIC DNA]</scope>
    <source>
        <strain evidence="3">ATCC 14538 / DSM 43046 / CBS 188.64 / JCM 3121 / NBRC 102363 / NCIMB 12654 / NRRL B-3342 / UNCC 431</strain>
    </source>
</reference>
<dbReference type="PANTHER" id="PTHR43792:SF1">
    <property type="entry name" value="N-ACETYLTRANSFERASE DOMAIN-CONTAINING PROTEIN"/>
    <property type="match status" value="1"/>
</dbReference>
<dbReference type="Pfam" id="PF13302">
    <property type="entry name" value="Acetyltransf_3"/>
    <property type="match status" value="1"/>
</dbReference>
<dbReference type="PROSITE" id="PS51186">
    <property type="entry name" value="GNAT"/>
    <property type="match status" value="1"/>
</dbReference>
<evidence type="ECO:0000313" key="2">
    <source>
        <dbReference type="EMBL" id="BAL93127.1"/>
    </source>
</evidence>
<dbReference type="HOGENOM" id="CLU_013985_3_6_11"/>
<dbReference type="STRING" id="512565.AMIS_79070"/>
<dbReference type="OrthoDB" id="9132139at2"/>
<dbReference type="AlphaFoldDB" id="I0HJE0"/>
<dbReference type="Gene3D" id="3.40.630.30">
    <property type="match status" value="1"/>
</dbReference>
<sequence length="189" mass="21596">MYEWHHRLVPEYPIRTERLLLRPLTVADTDGLLAYRSRPEIYPYVPGEPWDAAKVADRLATIFSNTDLTDEGQALGLGVESRETGDLVGDVVLFHRSREHLTGELGYVFNPDFGGRGYATEAAHAMLGLGFREFGLHRIMARIDERNTASANVARRLGMRREARLVENEFFKGEWTNELQFAMLAREWS</sequence>
<dbReference type="EMBL" id="AP012319">
    <property type="protein sequence ID" value="BAL93127.1"/>
    <property type="molecule type" value="Genomic_DNA"/>
</dbReference>
<evidence type="ECO:0000259" key="1">
    <source>
        <dbReference type="PROSITE" id="PS51186"/>
    </source>
</evidence>
<dbReference type="PATRIC" id="fig|512565.3.peg.7925"/>
<dbReference type="eggNOG" id="COG1670">
    <property type="taxonomic scope" value="Bacteria"/>
</dbReference>
<dbReference type="InterPro" id="IPR016181">
    <property type="entry name" value="Acyl_CoA_acyltransferase"/>
</dbReference>
<protein>
    <submittedName>
        <fullName evidence="2">Putative GCN5-related N-acetyltransferase</fullName>
    </submittedName>
</protein>
<dbReference type="Proteomes" id="UP000007882">
    <property type="component" value="Chromosome"/>
</dbReference>
<proteinExistence type="predicted"/>
<name>I0HJE0_ACTM4</name>
<dbReference type="PANTHER" id="PTHR43792">
    <property type="entry name" value="GNAT FAMILY, PUTATIVE (AFU_ORTHOLOGUE AFUA_3G00765)-RELATED-RELATED"/>
    <property type="match status" value="1"/>
</dbReference>
<dbReference type="InterPro" id="IPR000182">
    <property type="entry name" value="GNAT_dom"/>
</dbReference>
<dbReference type="InterPro" id="IPR051531">
    <property type="entry name" value="N-acetyltransferase"/>
</dbReference>
<gene>
    <name evidence="2" type="ordered locus">AMIS_79070</name>
</gene>
<organism evidence="2 3">
    <name type="scientific">Actinoplanes missouriensis (strain ATCC 14538 / DSM 43046 / CBS 188.64 / JCM 3121 / NBRC 102363 / NCIMB 12654 / NRRL B-3342 / UNCC 431)</name>
    <dbReference type="NCBI Taxonomy" id="512565"/>
    <lineage>
        <taxon>Bacteria</taxon>
        <taxon>Bacillati</taxon>
        <taxon>Actinomycetota</taxon>
        <taxon>Actinomycetes</taxon>
        <taxon>Micromonosporales</taxon>
        <taxon>Micromonosporaceae</taxon>
        <taxon>Actinoplanes</taxon>
    </lineage>
</organism>
<dbReference type="GO" id="GO:0016747">
    <property type="term" value="F:acyltransferase activity, transferring groups other than amino-acyl groups"/>
    <property type="evidence" value="ECO:0007669"/>
    <property type="project" value="InterPro"/>
</dbReference>
<accession>I0HJE0</accession>
<keyword evidence="3" id="KW-1185">Reference proteome</keyword>
<dbReference type="KEGG" id="ams:AMIS_79070"/>
<keyword evidence="2" id="KW-0808">Transferase</keyword>
<dbReference type="SUPFAM" id="SSF55729">
    <property type="entry name" value="Acyl-CoA N-acyltransferases (Nat)"/>
    <property type="match status" value="1"/>
</dbReference>
<feature type="domain" description="N-acetyltransferase" evidence="1">
    <location>
        <begin position="19"/>
        <end position="180"/>
    </location>
</feature>